<evidence type="ECO:0000313" key="8">
    <source>
        <dbReference type="EMBL" id="MDR6237426.1"/>
    </source>
</evidence>
<dbReference type="PANTHER" id="PTHR19848:SF8">
    <property type="entry name" value="F-BOX AND WD REPEAT DOMAIN CONTAINING 7"/>
    <property type="match status" value="1"/>
</dbReference>
<dbReference type="InterPro" id="IPR001680">
    <property type="entry name" value="WD40_rpt"/>
</dbReference>
<feature type="transmembrane region" description="Helical" evidence="6">
    <location>
        <begin position="504"/>
        <end position="526"/>
    </location>
</feature>
<dbReference type="SUPFAM" id="SSF50978">
    <property type="entry name" value="WD40 repeat-like"/>
    <property type="match status" value="1"/>
</dbReference>
<feature type="region of interest" description="Disordered" evidence="5">
    <location>
        <begin position="1"/>
        <end position="23"/>
    </location>
</feature>
<dbReference type="PROSITE" id="PS50082">
    <property type="entry name" value="WD_REPEATS_2"/>
    <property type="match status" value="2"/>
</dbReference>
<feature type="domain" description="Novel STAND NTPase 1" evidence="7">
    <location>
        <begin position="23"/>
        <end position="439"/>
    </location>
</feature>
<dbReference type="Proteomes" id="UP001185092">
    <property type="component" value="Unassembled WGS sequence"/>
</dbReference>
<evidence type="ECO:0000259" key="7">
    <source>
        <dbReference type="Pfam" id="PF20703"/>
    </source>
</evidence>
<dbReference type="InterPro" id="IPR027417">
    <property type="entry name" value="P-loop_NTPase"/>
</dbReference>
<dbReference type="Pfam" id="PF20703">
    <property type="entry name" value="nSTAND1"/>
    <property type="match status" value="1"/>
</dbReference>
<keyword evidence="9" id="KW-1185">Reference proteome</keyword>
<feature type="repeat" description="WD" evidence="3">
    <location>
        <begin position="947"/>
        <end position="988"/>
    </location>
</feature>
<dbReference type="Gene3D" id="2.130.10.10">
    <property type="entry name" value="YVTN repeat-like/Quinoprotein amine dehydrogenase"/>
    <property type="match status" value="2"/>
</dbReference>
<accession>A0AAE3XGY3</accession>
<keyword evidence="4" id="KW-0175">Coiled coil</keyword>
<evidence type="ECO:0000256" key="5">
    <source>
        <dbReference type="SAM" id="MobiDB-lite"/>
    </source>
</evidence>
<dbReference type="PANTHER" id="PTHR19848">
    <property type="entry name" value="WD40 REPEAT PROTEIN"/>
    <property type="match status" value="1"/>
</dbReference>
<comment type="caution">
    <text evidence="8">The sequence shown here is derived from an EMBL/GenBank/DDBJ whole genome shotgun (WGS) entry which is preliminary data.</text>
</comment>
<dbReference type="EMBL" id="JAVDQD010000001">
    <property type="protein sequence ID" value="MDR6237426.1"/>
    <property type="molecule type" value="Genomic_DNA"/>
</dbReference>
<organism evidence="8 9">
    <name type="scientific">Aureibacter tunicatorum</name>
    <dbReference type="NCBI Taxonomy" id="866807"/>
    <lineage>
        <taxon>Bacteria</taxon>
        <taxon>Pseudomonadati</taxon>
        <taxon>Bacteroidota</taxon>
        <taxon>Cytophagia</taxon>
        <taxon>Cytophagales</taxon>
        <taxon>Persicobacteraceae</taxon>
        <taxon>Aureibacter</taxon>
    </lineage>
</organism>
<gene>
    <name evidence="8" type="ORF">HNQ88_000402</name>
</gene>
<feature type="repeat" description="WD" evidence="3">
    <location>
        <begin position="904"/>
        <end position="937"/>
    </location>
</feature>
<dbReference type="Gene3D" id="3.40.50.300">
    <property type="entry name" value="P-loop containing nucleotide triphosphate hydrolases"/>
    <property type="match status" value="1"/>
</dbReference>
<keyword evidence="6" id="KW-0812">Transmembrane</keyword>
<protein>
    <submittedName>
        <fullName evidence="8">WD40 repeat protein</fullName>
    </submittedName>
</protein>
<dbReference type="PROSITE" id="PS00678">
    <property type="entry name" value="WD_REPEATS_1"/>
    <property type="match status" value="1"/>
</dbReference>
<evidence type="ECO:0000256" key="3">
    <source>
        <dbReference type="PROSITE-ProRule" id="PRU00221"/>
    </source>
</evidence>
<evidence type="ECO:0000256" key="4">
    <source>
        <dbReference type="SAM" id="Coils"/>
    </source>
</evidence>
<evidence type="ECO:0000256" key="1">
    <source>
        <dbReference type="ARBA" id="ARBA00022574"/>
    </source>
</evidence>
<dbReference type="PROSITE" id="PS50294">
    <property type="entry name" value="WD_REPEATS_REGION"/>
    <property type="match status" value="2"/>
</dbReference>
<keyword evidence="6" id="KW-1133">Transmembrane helix</keyword>
<dbReference type="Pfam" id="PF00400">
    <property type="entry name" value="WD40"/>
    <property type="match status" value="2"/>
</dbReference>
<dbReference type="SMART" id="SM00320">
    <property type="entry name" value="WD40"/>
    <property type="match status" value="5"/>
</dbReference>
<dbReference type="InterPro" id="IPR015943">
    <property type="entry name" value="WD40/YVTN_repeat-like_dom_sf"/>
</dbReference>
<evidence type="ECO:0000313" key="9">
    <source>
        <dbReference type="Proteomes" id="UP001185092"/>
    </source>
</evidence>
<dbReference type="InterPro" id="IPR019775">
    <property type="entry name" value="WD40_repeat_CS"/>
</dbReference>
<dbReference type="InterPro" id="IPR049052">
    <property type="entry name" value="nSTAND1"/>
</dbReference>
<keyword evidence="6" id="KW-0472">Membrane</keyword>
<dbReference type="InterPro" id="IPR036322">
    <property type="entry name" value="WD40_repeat_dom_sf"/>
</dbReference>
<feature type="coiled-coil region" evidence="4">
    <location>
        <begin position="531"/>
        <end position="560"/>
    </location>
</feature>
<reference evidence="8" key="1">
    <citation type="submission" date="2023-07" db="EMBL/GenBank/DDBJ databases">
        <title>Genomic Encyclopedia of Type Strains, Phase IV (KMG-IV): sequencing the most valuable type-strain genomes for metagenomic binning, comparative biology and taxonomic classification.</title>
        <authorList>
            <person name="Goeker M."/>
        </authorList>
    </citation>
    <scope>NUCLEOTIDE SEQUENCE</scope>
    <source>
        <strain evidence="8">DSM 26174</strain>
    </source>
</reference>
<name>A0AAE3XGY3_9BACT</name>
<keyword evidence="1 3" id="KW-0853">WD repeat</keyword>
<evidence type="ECO:0000256" key="2">
    <source>
        <dbReference type="ARBA" id="ARBA00022737"/>
    </source>
</evidence>
<dbReference type="AlphaFoldDB" id="A0AAE3XGY3"/>
<sequence length="1017" mass="116158">MSENTLEQTIEHGNSSKKSSQNPFIGLRHFEEHEKHLYFGREEQVNEVLQKLMTYRFVSVIGVSGIGKSSFLYCGLEPAVLKTQTSFAKNWEVIKMRPSDQPKENFIKALESFIDSKGLEEERRSELLRYCKTEIFHGDDAGIKNVSHKLNDEFGANILLIIDQFEELFRILDHYEDERKSVQSEQFVDMLVRSLNDRETPLFVSIGIRSDFIGECARYPYLAKHINNSQFLIPQLTEDQLVKVIKGPLAMAQTNITDGLVSQIINDLKDQSDQLPIMQHALMRTWEYWKKNDVSGNPMDVHHYQAIGTMKEALSKHAQEAFMELNEEQRKVCERLFKSITEKKTDGRGIRKPATIDEIAQIAHTTPERVMEVVECFRMPGRTLLMPPSNVPLTNDTIVDISHESIMRIWDLLKTWVEEESESVKLYLRLSEAASMHQAGMASLWRPPDLDIATSWRKTEQPTLVWASRYDVAYERAMLFLEYSEKEFIKEQKRKEVLQKRRLFIARITASVLGFGIIVALLFLFYGEQKRREANRQKAIAEVQKQKADENSKLAQIESEKAQRSAEEAVVQSNRAQKSANEAKKSLKFALQQQVIAESKEKEAKQQKEYAEVAQQQAEIARSQAYNLRLLSIGKSMAIKSQQVDNPELQALLARQGFNFYDENGGNPQDPDLYNALYYGIKNNEEEDYNTLQYHSQNVRSIVSNTLNNKTYSAGSDGRIIEWSGDLNKHNVNIIFNDPSLIHKSISLDAENELLVAGGDYPYVLVIDLKNPDNNLKYISLDAEELWKLGFIDNGESIVAIGAQGSVFRFDLNSSEGKFELEDNVDGKINALAIHPSRNEFLLGMSDGTLKKFKNGTESKVGVKGNGAIISLAYHPNGEEIAIGFESGVVEIFDLKKRSHKNYLKGHTARINNLSFRHDGRQLASGSFDKTVRLWDLFRPDDQPIVLSDHYDWVWSIAYSADSEYLLAGCRDNIIRLWPVKVDHMAERLCGKITRKMSDVEWGQYVGKDIPLESTCK</sequence>
<evidence type="ECO:0000256" key="6">
    <source>
        <dbReference type="SAM" id="Phobius"/>
    </source>
</evidence>
<dbReference type="RefSeq" id="WP_309936891.1">
    <property type="nucleotide sequence ID" value="NZ_AP025305.1"/>
</dbReference>
<keyword evidence="2" id="KW-0677">Repeat</keyword>
<proteinExistence type="predicted"/>
<dbReference type="SUPFAM" id="SSF52540">
    <property type="entry name" value="P-loop containing nucleoside triphosphate hydrolases"/>
    <property type="match status" value="1"/>
</dbReference>